<dbReference type="Proteomes" id="UP000093694">
    <property type="component" value="Unassembled WGS sequence"/>
</dbReference>
<evidence type="ECO:0000259" key="2">
    <source>
        <dbReference type="Pfam" id="PF00465"/>
    </source>
</evidence>
<dbReference type="Gene3D" id="1.20.1090.10">
    <property type="entry name" value="Dehydroquinate synthase-like - alpha domain"/>
    <property type="match status" value="1"/>
</dbReference>
<dbReference type="CDD" id="cd14863">
    <property type="entry name" value="Fe-ADH-like"/>
    <property type="match status" value="1"/>
</dbReference>
<dbReference type="GO" id="GO:0046872">
    <property type="term" value="F:metal ion binding"/>
    <property type="evidence" value="ECO:0007669"/>
    <property type="project" value="InterPro"/>
</dbReference>
<organism evidence="4 6">
    <name type="scientific">Clostridium coskatii</name>
    <dbReference type="NCBI Taxonomy" id="1705578"/>
    <lineage>
        <taxon>Bacteria</taxon>
        <taxon>Bacillati</taxon>
        <taxon>Bacillota</taxon>
        <taxon>Clostridia</taxon>
        <taxon>Eubacteriales</taxon>
        <taxon>Clostridiaceae</taxon>
        <taxon>Clostridium</taxon>
    </lineage>
</organism>
<dbReference type="Proteomes" id="UP000077384">
    <property type="component" value="Unassembled WGS sequence"/>
</dbReference>
<keyword evidence="1 4" id="KW-0560">Oxidoreductase</keyword>
<keyword evidence="7" id="KW-1185">Reference proteome</keyword>
<dbReference type="RefSeq" id="WP_063602191.1">
    <property type="nucleotide sequence ID" value="NZ_LITQ01000033.1"/>
</dbReference>
<dbReference type="AlphaFoldDB" id="A0A168QNM4"/>
<dbReference type="Pfam" id="PF25137">
    <property type="entry name" value="ADH_Fe_C"/>
    <property type="match status" value="1"/>
</dbReference>
<dbReference type="InterPro" id="IPR039697">
    <property type="entry name" value="Alcohol_dehydrogenase_Fe"/>
</dbReference>
<dbReference type="PROSITE" id="PS00913">
    <property type="entry name" value="ADH_IRON_1"/>
    <property type="match status" value="1"/>
</dbReference>
<feature type="domain" description="Fe-containing alcohol dehydrogenase-like C-terminal" evidence="3">
    <location>
        <begin position="191"/>
        <end position="384"/>
    </location>
</feature>
<evidence type="ECO:0000313" key="6">
    <source>
        <dbReference type="Proteomes" id="UP000077384"/>
    </source>
</evidence>
<dbReference type="InterPro" id="IPR001670">
    <property type="entry name" value="ADH_Fe/GldA"/>
</dbReference>
<dbReference type="Pfam" id="PF00465">
    <property type="entry name" value="Fe-ADH"/>
    <property type="match status" value="1"/>
</dbReference>
<dbReference type="SUPFAM" id="SSF56796">
    <property type="entry name" value="Dehydroquinate synthase-like"/>
    <property type="match status" value="1"/>
</dbReference>
<feature type="domain" description="Alcohol dehydrogenase iron-type/glycerol dehydrogenase GldA" evidence="2">
    <location>
        <begin position="13"/>
        <end position="180"/>
    </location>
</feature>
<sequence length="389" mass="41722">MLKSGVYTQLSPVLFGNGTLQQVGKKAKELGMNKVLLVTDKKISEIGYAEKVANIIREEDVQVVIWDGVETDCPDYTVTAAAAIGREKAVDGIVGLGGGSTLDSAKAIAAVIPNGDEVLQEIVLYLTGQKNYAVKPVTMLLIPTTSGTGSESTFVSVISSEIMQCKIGLPCPPDYAIVDPELTVGCPAFITAFTGMDAFSHANEALTEGKNTPHSDLLAYEAIRLITKWLPIAVKDINNVEARENLALASNFAGIAFNESGVHMGHSTAHALGHMYHISHGICCALVTPAIIEFAAKTYPEKMKKIGEIMGVTFSSEEPEAIGKAVGNAVRKLCKEIQIPSFREQGFTKEQILAAKPMIYKEPLCMSFGGTITEQDVVTTLETLYDGYQ</sequence>
<dbReference type="EC" id="1.1.1.244" evidence="4"/>
<accession>A0A168QNM4</accession>
<dbReference type="EMBL" id="LROR01000058">
    <property type="protein sequence ID" value="OBR92394.1"/>
    <property type="molecule type" value="Genomic_DNA"/>
</dbReference>
<comment type="caution">
    <text evidence="4">The sequence shown here is derived from an EMBL/GenBank/DDBJ whole genome shotgun (WGS) entry which is preliminary data.</text>
</comment>
<evidence type="ECO:0000313" key="5">
    <source>
        <dbReference type="EMBL" id="OBR92394.1"/>
    </source>
</evidence>
<dbReference type="FunFam" id="3.40.50.1970:FF:000003">
    <property type="entry name" value="Alcohol dehydrogenase, iron-containing"/>
    <property type="match status" value="1"/>
</dbReference>
<dbReference type="EMBL" id="LITQ01000033">
    <property type="protein sequence ID" value="OAA89393.1"/>
    <property type="molecule type" value="Genomic_DNA"/>
</dbReference>
<reference evidence="4 6" key="1">
    <citation type="journal article" date="2015" name="Biotechnol. Bioeng.">
        <title>Genome sequence and phenotypic characterization of Caulobacter segnis.</title>
        <authorList>
            <person name="Patel S."/>
            <person name="Fletcher B."/>
            <person name="Scott D.C."/>
            <person name="Ely B."/>
        </authorList>
    </citation>
    <scope>NUCLEOTIDE SEQUENCE [LARGE SCALE GENOMIC DNA]</scope>
    <source>
        <strain evidence="4 6">PS02</strain>
    </source>
</reference>
<evidence type="ECO:0000259" key="3">
    <source>
        <dbReference type="Pfam" id="PF25137"/>
    </source>
</evidence>
<evidence type="ECO:0000313" key="7">
    <source>
        <dbReference type="Proteomes" id="UP000093694"/>
    </source>
</evidence>
<dbReference type="InterPro" id="IPR018211">
    <property type="entry name" value="ADH_Fe_CS"/>
</dbReference>
<dbReference type="PANTHER" id="PTHR11496">
    <property type="entry name" value="ALCOHOL DEHYDROGENASE"/>
    <property type="match status" value="1"/>
</dbReference>
<protein>
    <submittedName>
        <fullName evidence="4">NAD-dependent methanol dehydrogenase</fullName>
        <ecNumber evidence="4">1.1.1.244</ecNumber>
    </submittedName>
</protein>
<proteinExistence type="predicted"/>
<dbReference type="GO" id="GO:0050093">
    <property type="term" value="F:methanol dehydrogenase (NAD+) activity"/>
    <property type="evidence" value="ECO:0007669"/>
    <property type="project" value="UniProtKB-EC"/>
</dbReference>
<evidence type="ECO:0000313" key="4">
    <source>
        <dbReference type="EMBL" id="OAA89393.1"/>
    </source>
</evidence>
<dbReference type="InterPro" id="IPR056798">
    <property type="entry name" value="ADH_Fe_C"/>
</dbReference>
<gene>
    <name evidence="4" type="primary">mdh</name>
    <name evidence="5" type="ORF">CLCOS_30580</name>
    <name evidence="4" type="ORF">WX73_02252</name>
</gene>
<dbReference type="PATRIC" id="fig|1705578.3.peg.2516"/>
<evidence type="ECO:0000256" key="1">
    <source>
        <dbReference type="ARBA" id="ARBA00023002"/>
    </source>
</evidence>
<dbReference type="Gene3D" id="3.40.50.1970">
    <property type="match status" value="1"/>
</dbReference>
<name>A0A168QNM4_9CLOT</name>
<reference evidence="5 7" key="2">
    <citation type="journal article" date="2016" name="Front. Microbiol.">
        <title>Industrial Acetogenic Biocatalysts: A Comparative Metabolic and Genomic Analysis.</title>
        <authorList>
            <person name="Bengelsdorf F."/>
            <person name="Poehlein A."/>
            <person name="Sonja S."/>
            <person name="Erz C."/>
            <person name="Hummel T."/>
            <person name="Hoffmeister S."/>
            <person name="Daniel R."/>
            <person name="Durre P."/>
        </authorList>
    </citation>
    <scope>NUCLEOTIDE SEQUENCE [LARGE SCALE GENOMIC DNA]</scope>
    <source>
        <strain evidence="5 7">PTA-10522</strain>
    </source>
</reference>
<dbReference type="PANTHER" id="PTHR11496:SF83">
    <property type="entry name" value="HYDROXYACID-OXOACID TRANSHYDROGENASE, MITOCHONDRIAL"/>
    <property type="match status" value="1"/>
</dbReference>